<feature type="transmembrane region" description="Helical" evidence="7">
    <location>
        <begin position="416"/>
        <end position="435"/>
    </location>
</feature>
<feature type="transmembrane region" description="Helical" evidence="7">
    <location>
        <begin position="837"/>
        <end position="862"/>
    </location>
</feature>
<evidence type="ECO:0000256" key="1">
    <source>
        <dbReference type="ARBA" id="ARBA00004651"/>
    </source>
</evidence>
<evidence type="ECO:0000256" key="3">
    <source>
        <dbReference type="ARBA" id="ARBA00022692"/>
    </source>
</evidence>
<dbReference type="EMBL" id="VRSX01000001">
    <property type="protein sequence ID" value="TXK14938.1"/>
    <property type="molecule type" value="Genomic_DNA"/>
</dbReference>
<sequence length="921" mass="92222">MTVTGRRRLTARLLRTHPGPSALLAALSFLLSAVAVSVPIVLSALVDATAREAVAALAPGARDLEAAALGLPSVGAGAADLEGDLDAVWGRWQSRLADIRDGLDEPLASLVGEPSSVSRISMRADGAGVALSGGDGRNSVVLALDPRYTENAVLVGGAWPEPTATDDAADADAPPMQVALSEETARALEWDIGEVQSDPVAAVSLVLTGTFEARAGSEEHWYHVPSVLVPQVEYAAGSGDRIVTGTGFLAPEMLASWAGSTGRTQVWFPLHASAMDAADAGAVLQQLRQLTAHAHRVGTQEEGIGSVLTLSFRTTAIDAIEGAVASAGAMSAVIALTLSAPAGVAVAVVALACRVVARTRRASLGLLATRGASPLLLRGMLAAHGVVLGLLPALLAAATIVAIAAVARLPVPTPTWIGAGVVAVLPAIILGLTPLPPPGLRDLERAPSRARATLRVAAEGVVVALAVIATAALLSSSSADAAVGSSASETGGEAVLPAIVPLLWGLAGCVLALRLVPLPVRMLFARARRGRGLVGFVGGARALREPAAGIAPVLALVIGMSSAVGSGVLYGSLQHEIESTARLTVGADLQVTRADLSTETLAELRAVPGIEALAPIAVMPASSLRAGAGASVDVAVVTVLFADPADLAAAQDADFALLPAGADLESPGDEVPVVLSARASAAIDGEEEVRLEGAQAVVVDVSRAGGLESVSANWALAAAADVEQIAGLRVPASSAALFRLSPGADVAAVAAAVAEIVGPDAVVTTPGERIAALSGQTGTAAIRVGLLAATVGVALLGALTVVLTLALGSRGRDRTLALLRVLGAPPRVSRGLIAWELWPGAASAVVIGVGVGLALPALILGAVDLRAFTGAPSNPAYHLDPLLLGGAVVGFAVVTAAFTLIALAVSRRVRATTLLRGGQEG</sequence>
<accession>A0A5C8I819</accession>
<dbReference type="GO" id="GO:0022857">
    <property type="term" value="F:transmembrane transporter activity"/>
    <property type="evidence" value="ECO:0007669"/>
    <property type="project" value="TreeGrafter"/>
</dbReference>
<feature type="transmembrane region" description="Helical" evidence="7">
    <location>
        <begin position="784"/>
        <end position="807"/>
    </location>
</feature>
<dbReference type="GO" id="GO:0005886">
    <property type="term" value="C:plasma membrane"/>
    <property type="evidence" value="ECO:0007669"/>
    <property type="project" value="UniProtKB-SubCell"/>
</dbReference>
<keyword evidence="2" id="KW-1003">Cell membrane</keyword>
<dbReference type="Pfam" id="PF02687">
    <property type="entry name" value="FtsX"/>
    <property type="match status" value="1"/>
</dbReference>
<protein>
    <submittedName>
        <fullName evidence="9">FtsX-like permease family protein</fullName>
    </submittedName>
</protein>
<comment type="caution">
    <text evidence="9">The sequence shown here is derived from an EMBL/GenBank/DDBJ whole genome shotgun (WGS) entry which is preliminary data.</text>
</comment>
<dbReference type="InterPro" id="IPR003838">
    <property type="entry name" value="ABC3_permease_C"/>
</dbReference>
<evidence type="ECO:0000313" key="9">
    <source>
        <dbReference type="EMBL" id="TXK14938.1"/>
    </source>
</evidence>
<keyword evidence="5 7" id="KW-0472">Membrane</keyword>
<comment type="similarity">
    <text evidence="6">Belongs to the ABC-4 integral membrane protein family.</text>
</comment>
<dbReference type="AlphaFoldDB" id="A0A5C8I819"/>
<feature type="transmembrane region" description="Helical" evidence="7">
    <location>
        <begin position="333"/>
        <end position="357"/>
    </location>
</feature>
<comment type="subcellular location">
    <subcellularLocation>
        <location evidence="1">Cell membrane</location>
        <topology evidence="1">Multi-pass membrane protein</topology>
    </subcellularLocation>
</comment>
<evidence type="ECO:0000256" key="6">
    <source>
        <dbReference type="ARBA" id="ARBA00038076"/>
    </source>
</evidence>
<proteinExistence type="inferred from homology"/>
<feature type="transmembrane region" description="Helical" evidence="7">
    <location>
        <begin position="550"/>
        <end position="573"/>
    </location>
</feature>
<feature type="transmembrane region" description="Helical" evidence="7">
    <location>
        <begin position="377"/>
        <end position="404"/>
    </location>
</feature>
<keyword evidence="10" id="KW-1185">Reference proteome</keyword>
<evidence type="ECO:0000256" key="2">
    <source>
        <dbReference type="ARBA" id="ARBA00022475"/>
    </source>
</evidence>
<dbReference type="InterPro" id="IPR050250">
    <property type="entry name" value="Macrolide_Exporter_MacB"/>
</dbReference>
<feature type="transmembrane region" description="Helical" evidence="7">
    <location>
        <begin position="882"/>
        <end position="906"/>
    </location>
</feature>
<organism evidence="9 10">
    <name type="scientific">Microbacterium saccharophilum</name>
    <dbReference type="NCBI Taxonomy" id="1213358"/>
    <lineage>
        <taxon>Bacteria</taxon>
        <taxon>Bacillati</taxon>
        <taxon>Actinomycetota</taxon>
        <taxon>Actinomycetes</taxon>
        <taxon>Micrococcales</taxon>
        <taxon>Microbacteriaceae</taxon>
        <taxon>Microbacterium</taxon>
    </lineage>
</organism>
<evidence type="ECO:0000259" key="8">
    <source>
        <dbReference type="Pfam" id="PF02687"/>
    </source>
</evidence>
<evidence type="ECO:0000313" key="10">
    <source>
        <dbReference type="Proteomes" id="UP000321949"/>
    </source>
</evidence>
<dbReference type="PANTHER" id="PTHR30572:SF4">
    <property type="entry name" value="ABC TRANSPORTER PERMEASE YTRF"/>
    <property type="match status" value="1"/>
</dbReference>
<evidence type="ECO:0000256" key="7">
    <source>
        <dbReference type="SAM" id="Phobius"/>
    </source>
</evidence>
<keyword evidence="4 7" id="KW-1133">Transmembrane helix</keyword>
<dbReference type="Proteomes" id="UP000321949">
    <property type="component" value="Unassembled WGS sequence"/>
</dbReference>
<reference evidence="9 10" key="1">
    <citation type="submission" date="2019-08" db="EMBL/GenBank/DDBJ databases">
        <authorList>
            <person name="Dong K."/>
        </authorList>
    </citation>
    <scope>NUCLEOTIDE SEQUENCE [LARGE SCALE GENOMIC DNA]</scope>
    <source>
        <strain evidence="9 10">K-1</strain>
    </source>
</reference>
<dbReference type="RefSeq" id="WP_147049769.1">
    <property type="nucleotide sequence ID" value="NZ_BKAH01000003.1"/>
</dbReference>
<feature type="transmembrane region" description="Helical" evidence="7">
    <location>
        <begin position="456"/>
        <end position="474"/>
    </location>
</feature>
<keyword evidence="3 7" id="KW-0812">Transmembrane</keyword>
<evidence type="ECO:0000256" key="4">
    <source>
        <dbReference type="ARBA" id="ARBA00022989"/>
    </source>
</evidence>
<feature type="domain" description="ABC3 transporter permease C-terminal" evidence="8">
    <location>
        <begin position="790"/>
        <end position="905"/>
    </location>
</feature>
<dbReference type="PANTHER" id="PTHR30572">
    <property type="entry name" value="MEMBRANE COMPONENT OF TRANSPORTER-RELATED"/>
    <property type="match status" value="1"/>
</dbReference>
<name>A0A5C8I819_9MICO</name>
<evidence type="ECO:0000256" key="5">
    <source>
        <dbReference type="ARBA" id="ARBA00023136"/>
    </source>
</evidence>
<feature type="transmembrane region" description="Helical" evidence="7">
    <location>
        <begin position="494"/>
        <end position="516"/>
    </location>
</feature>
<gene>
    <name evidence="9" type="ORF">FVP74_00475</name>
</gene>